<keyword evidence="4" id="KW-1185">Reference proteome</keyword>
<feature type="transmembrane region" description="Helical" evidence="1">
    <location>
        <begin position="353"/>
        <end position="375"/>
    </location>
</feature>
<dbReference type="InterPro" id="IPR037522">
    <property type="entry name" value="HD_GYP_dom"/>
</dbReference>
<reference evidence="3 4" key="1">
    <citation type="journal article" date="2005" name="Arch. Microbiol.">
        <title>The genome sequence of an anaerobic aromatic-degrading denitrifying bacterium, strain EbN1.</title>
        <authorList>
            <person name="Rabus R."/>
            <person name="Kube M."/>
            <person name="Heider J."/>
            <person name="Beck A."/>
            <person name="Heitmann K."/>
            <person name="Widdel F."/>
            <person name="Reinhardt R."/>
        </authorList>
    </citation>
    <scope>NUCLEOTIDE SEQUENCE [LARGE SCALE GENOMIC DNA]</scope>
    <source>
        <strain evidence="3 4">EbN1</strain>
    </source>
</reference>
<evidence type="ECO:0000313" key="3">
    <source>
        <dbReference type="EMBL" id="CAI07934.1"/>
    </source>
</evidence>
<dbReference type="InterPro" id="IPR003607">
    <property type="entry name" value="HD/PDEase_dom"/>
</dbReference>
<dbReference type="EMBL" id="CR555306">
    <property type="protein sequence ID" value="CAI07934.1"/>
    <property type="molecule type" value="Genomic_DNA"/>
</dbReference>
<dbReference type="Gene3D" id="1.10.3210.10">
    <property type="entry name" value="Hypothetical protein af1432"/>
    <property type="match status" value="1"/>
</dbReference>
<sequence>MPCSSAVSVCHLTSACVGGTWSFAATAPVVTPAIPVSASAQAMASFLADFAFISCLLSVFTAKAVPQFGPASKRPGMKRGSRRPQTDSSFLPLRTFEFMTFSSYRGIRFERYAGRAECKMNGEHRCVRSLHASSRAAASRDPISRTWGSRQEFRTTRSARKTGIFWPVPSPVGLRVVTRWEQHMNSFNKRTAVRIAVVSALLAALVSPVAWFVAYKGAEDGTVWLAIDESRRLLHHFGAITLTGPEAGDNARKAASALAGGLFDIAEIYDRQGVKLAQAMTEEGEAVEEQLPSHVRPAYRAGFHESFRLEDRRWVLRVFVPLQGTVDADRITGYFEGVRVIPTWQREQMRANALSAALMVGFASLLCGTAIYPVVVRLSADNERKAREILDSHLSMMEALGRAVAMRDSDTGAHNFRVAWLAARIGERLGLRGRTMQSLIVGSFLHDVGKISIPDAILLKPGKLDAEESKIMHTHVAHGEEIVSGIGWLEDANAVVAAHHEKWDGSGYPRKLSGDGIPLAARIFAVADVFDALSSKRPYKEPMGLETTMSILEADTGSHFDPRVMAAFRPIAREVFNRLGQCNEEDVRRLLEERVRFHFGI</sequence>
<feature type="domain" description="HD-GYP" evidence="2">
    <location>
        <begin position="389"/>
        <end position="584"/>
    </location>
</feature>
<dbReference type="SUPFAM" id="SSF109604">
    <property type="entry name" value="HD-domain/PDEase-like"/>
    <property type="match status" value="1"/>
</dbReference>
<dbReference type="PROSITE" id="PS51832">
    <property type="entry name" value="HD_GYP"/>
    <property type="match status" value="1"/>
</dbReference>
<evidence type="ECO:0000256" key="1">
    <source>
        <dbReference type="SAM" id="Phobius"/>
    </source>
</evidence>
<dbReference type="InterPro" id="IPR052020">
    <property type="entry name" value="Cyclic_di-GMP/3'3'-cGAMP_PDE"/>
</dbReference>
<dbReference type="CDD" id="cd00077">
    <property type="entry name" value="HDc"/>
    <property type="match status" value="1"/>
</dbReference>
<dbReference type="Proteomes" id="UP000006552">
    <property type="component" value="Chromosome"/>
</dbReference>
<dbReference type="Pfam" id="PF13487">
    <property type="entry name" value="HD_5"/>
    <property type="match status" value="1"/>
</dbReference>
<evidence type="ECO:0000313" key="4">
    <source>
        <dbReference type="Proteomes" id="UP000006552"/>
    </source>
</evidence>
<keyword evidence="1" id="KW-0472">Membrane</keyword>
<dbReference type="PANTHER" id="PTHR45228">
    <property type="entry name" value="CYCLIC DI-GMP PHOSPHODIESTERASE TM_0186-RELATED"/>
    <property type="match status" value="1"/>
</dbReference>
<proteinExistence type="predicted"/>
<dbReference type="KEGG" id="eba:ebA3210"/>
<dbReference type="SMART" id="SM00471">
    <property type="entry name" value="HDc"/>
    <property type="match status" value="1"/>
</dbReference>
<organism evidence="3 4">
    <name type="scientific">Aromatoleum aromaticum (strain DSM 19018 / LMG 30748 / EbN1)</name>
    <name type="common">Azoarcus sp. (strain EbN1)</name>
    <dbReference type="NCBI Taxonomy" id="76114"/>
    <lineage>
        <taxon>Bacteria</taxon>
        <taxon>Pseudomonadati</taxon>
        <taxon>Pseudomonadota</taxon>
        <taxon>Betaproteobacteria</taxon>
        <taxon>Rhodocyclales</taxon>
        <taxon>Rhodocyclaceae</taxon>
        <taxon>Aromatoleum</taxon>
    </lineage>
</organism>
<gene>
    <name evidence="3" type="ORF">ebA3210</name>
</gene>
<dbReference type="GO" id="GO:0008081">
    <property type="term" value="F:phosphoric diester hydrolase activity"/>
    <property type="evidence" value="ECO:0007669"/>
    <property type="project" value="UniProtKB-ARBA"/>
</dbReference>
<dbReference type="HOGENOM" id="CLU_000445_92_15_4"/>
<keyword evidence="1" id="KW-1133">Transmembrane helix</keyword>
<evidence type="ECO:0000259" key="2">
    <source>
        <dbReference type="PROSITE" id="PS51832"/>
    </source>
</evidence>
<feature type="transmembrane region" description="Helical" evidence="1">
    <location>
        <begin position="192"/>
        <end position="214"/>
    </location>
</feature>
<dbReference type="eggNOG" id="COG3437">
    <property type="taxonomic scope" value="Bacteria"/>
</dbReference>
<name>Q5P429_AROAE</name>
<protein>
    <submittedName>
        <fullName evidence="3">Response regulator receiver protein</fullName>
    </submittedName>
</protein>
<feature type="transmembrane region" description="Helical" evidence="1">
    <location>
        <begin position="40"/>
        <end position="65"/>
    </location>
</feature>
<keyword evidence="1" id="KW-0812">Transmembrane</keyword>
<accession>Q5P429</accession>
<dbReference type="AlphaFoldDB" id="Q5P429"/>
<dbReference type="STRING" id="76114.ebA3210"/>